<keyword evidence="1" id="KW-0805">Transcription regulation</keyword>
<evidence type="ECO:0000256" key="2">
    <source>
        <dbReference type="ARBA" id="ARBA00023125"/>
    </source>
</evidence>
<dbReference type="InterPro" id="IPR008920">
    <property type="entry name" value="TF_FadR/GntR_C"/>
</dbReference>
<evidence type="ECO:0000256" key="1">
    <source>
        <dbReference type="ARBA" id="ARBA00023015"/>
    </source>
</evidence>
<evidence type="ECO:0000256" key="3">
    <source>
        <dbReference type="ARBA" id="ARBA00023163"/>
    </source>
</evidence>
<dbReference type="GO" id="GO:0003677">
    <property type="term" value="F:DNA binding"/>
    <property type="evidence" value="ECO:0007669"/>
    <property type="project" value="UniProtKB-KW"/>
</dbReference>
<protein>
    <recommendedName>
        <fullName evidence="4">GntR C-terminal domain-containing protein</fullName>
    </recommendedName>
</protein>
<dbReference type="AlphaFoldDB" id="A0A645G8P2"/>
<proteinExistence type="predicted"/>
<dbReference type="Pfam" id="PF07729">
    <property type="entry name" value="FCD"/>
    <property type="match status" value="1"/>
</dbReference>
<accession>A0A645G8P2</accession>
<evidence type="ECO:0000313" key="5">
    <source>
        <dbReference type="EMBL" id="MPN23281.1"/>
    </source>
</evidence>
<dbReference type="EMBL" id="VSSQ01071736">
    <property type="protein sequence ID" value="MPN23281.1"/>
    <property type="molecule type" value="Genomic_DNA"/>
</dbReference>
<keyword evidence="2" id="KW-0238">DNA-binding</keyword>
<comment type="caution">
    <text evidence="5">The sequence shown here is derived from an EMBL/GenBank/DDBJ whole genome shotgun (WGS) entry which is preliminary data.</text>
</comment>
<evidence type="ECO:0000259" key="4">
    <source>
        <dbReference type="Pfam" id="PF07729"/>
    </source>
</evidence>
<gene>
    <name evidence="5" type="ORF">SDC9_170669</name>
</gene>
<organism evidence="5">
    <name type="scientific">bioreactor metagenome</name>
    <dbReference type="NCBI Taxonomy" id="1076179"/>
    <lineage>
        <taxon>unclassified sequences</taxon>
        <taxon>metagenomes</taxon>
        <taxon>ecological metagenomes</taxon>
    </lineage>
</organism>
<dbReference type="Gene3D" id="1.20.120.530">
    <property type="entry name" value="GntR ligand-binding domain-like"/>
    <property type="match status" value="1"/>
</dbReference>
<keyword evidence="3" id="KW-0804">Transcription</keyword>
<feature type="domain" description="GntR C-terminal" evidence="4">
    <location>
        <begin position="14"/>
        <end position="56"/>
    </location>
</feature>
<name>A0A645G8P2_9ZZZZ</name>
<sequence length="87" mass="10271">MEYVENIILRTNVYILFYDPFTEEKNYSTEEHRKILAAIMSGDEETADRLMRDHLRHSHAVLEKPYERRNLLANINGLAQQNKAFSS</sequence>
<dbReference type="InterPro" id="IPR011711">
    <property type="entry name" value="GntR_C"/>
</dbReference>
<dbReference type="SUPFAM" id="SSF48008">
    <property type="entry name" value="GntR ligand-binding domain-like"/>
    <property type="match status" value="1"/>
</dbReference>
<reference evidence="5" key="1">
    <citation type="submission" date="2019-08" db="EMBL/GenBank/DDBJ databases">
        <authorList>
            <person name="Kucharzyk K."/>
            <person name="Murdoch R.W."/>
            <person name="Higgins S."/>
            <person name="Loffler F."/>
        </authorList>
    </citation>
    <scope>NUCLEOTIDE SEQUENCE</scope>
</reference>